<evidence type="ECO:0000256" key="2">
    <source>
        <dbReference type="ARBA" id="ARBA00023136"/>
    </source>
</evidence>
<dbReference type="InterPro" id="IPR018247">
    <property type="entry name" value="EF_Hand_1_Ca_BS"/>
</dbReference>
<keyword evidence="3 4" id="KW-0998">Cell outer membrane</keyword>
<protein>
    <submittedName>
        <fullName evidence="6">SusC/RagA family TonB-linked outer membrane protein</fullName>
    </submittedName>
</protein>
<dbReference type="EMBL" id="QWGR01000001">
    <property type="protein sequence ID" value="RIJ50841.1"/>
    <property type="molecule type" value="Genomic_DNA"/>
</dbReference>
<comment type="caution">
    <text evidence="6">The sequence shown here is derived from an EMBL/GenBank/DDBJ whole genome shotgun (WGS) entry which is preliminary data.</text>
</comment>
<keyword evidence="4" id="KW-1134">Transmembrane beta strand</keyword>
<comment type="similarity">
    <text evidence="4">Belongs to the TonB-dependent receptor family.</text>
</comment>
<reference evidence="6 7" key="1">
    <citation type="submission" date="2018-08" db="EMBL/GenBank/DDBJ databases">
        <title>Pallidiluteibacterium maritimus gen. nov., sp. nov., isolated from coastal sediment.</title>
        <authorList>
            <person name="Zhou L.Y."/>
        </authorList>
    </citation>
    <scope>NUCLEOTIDE SEQUENCE [LARGE SCALE GENOMIC DNA]</scope>
    <source>
        <strain evidence="6 7">XSD2</strain>
    </source>
</reference>
<keyword evidence="1 4" id="KW-0813">Transport</keyword>
<sequence>MKKIRLQGERYVCPSLRKIMLMTKLTTLFILISIMQISANSYSQTGKLDLKLKNTTIFDVFEQIENVSSYRFFYDNAQEDLLKKVSIRTENKELSDILHELLDDTNLTWEVKDNLILVRSKNSKGDSKNILQQQKSISGTVKDKIGEPLPGVTVLVKGTIQGTVTNSEGNYQLTNVPENAVLQFSFVGMLTQEVAVESQTTIDITLQTDAIGIDEVVAIGYGTTTKRKMSSSISTITTEAIADAPYTSVVSGLAGRTPGLFIRDNGGEPGSLPTISLRGGGEPIYVIDGIRASKDEFSMLPPGDIESISMLKDAAAAAVYGFNSANGVVLISTRRGSSEKITLTYSGDFSMQQPTLIPEYMTAYENAILKNEAAYNDGLPQVISDDILDIMKNNLDPERYPNQNPFGVVAKDFSGQRRHNIGLNGTINQTNIYMSLDYFGQDNIYKANNHGLNRYSFRSNISQNFKEIGLKVNGNVSLQRSVRTEPPMGTGEIWSHVRNVGGFYNFYNPDGNYNSGQNPLAESAEGAGYVHDENNRVNGRLEFVWNVPGVEGLSFKALGNYQLVNSFYKNWNANQQYRAQTYLWDNTPEDLGKASLSQSSARTYMYDVEAHATYIRTFADKHTVELTGVYTQRESRYDGFSASRRDFLSSAVDQLFAGSAVGKDNNGNASESASVGYIGRMKYDFDSKYILEGNFRYDGSDNFPDGKRYGFFPSVSAAWNIDREEFIQPVLEKLYLSSLKLRASWGILGSTAGVGRFAYISAYDLVTDRYFVDGTWEAAFREGNLVSNDLSWYERESKNLGVDFGFLEGKVSGSFDWFYYRTTGYLGSPKDTYITPLGKSLPQINTNSAHRRGGFELNMQYHTQIGEVKIDVGGNISYYDQLWEKMYTEDSTALLNPYTRQTHEKDYYTSAYTSLGYYQSIDDIINSPHRLGSTETKPGDLKYQDFNGDGRIDGDDFTRIGKSDFPHILYGINLGARYKGFALEALFQGTSNRQIYLGYMWQSEINHKLYTIQQDSWTAENPNSLFPRTSMNTGVNGSNNTVTSSYWLKDAWYIRMKSLALSYDLKSTLLKNVDGVGSFKLLLSATNLFTISPLNKYYIDPETASSDNYGYPIQKTYNIGVRVSF</sequence>
<dbReference type="AlphaFoldDB" id="A0A399T9J8"/>
<accession>A0A399T9J8</accession>
<dbReference type="Gene3D" id="2.170.130.10">
    <property type="entry name" value="TonB-dependent receptor, plug domain"/>
    <property type="match status" value="1"/>
</dbReference>
<dbReference type="OrthoDB" id="9768177at2"/>
<dbReference type="SMART" id="SM00965">
    <property type="entry name" value="STN"/>
    <property type="match status" value="1"/>
</dbReference>
<evidence type="ECO:0000256" key="1">
    <source>
        <dbReference type="ARBA" id="ARBA00022448"/>
    </source>
</evidence>
<evidence type="ECO:0000256" key="3">
    <source>
        <dbReference type="ARBA" id="ARBA00023237"/>
    </source>
</evidence>
<dbReference type="GO" id="GO:0009279">
    <property type="term" value="C:cell outer membrane"/>
    <property type="evidence" value="ECO:0007669"/>
    <property type="project" value="UniProtKB-SubCell"/>
</dbReference>
<organism evidence="6 7">
    <name type="scientific">Maribellus luteus</name>
    <dbReference type="NCBI Taxonomy" id="2305463"/>
    <lineage>
        <taxon>Bacteria</taxon>
        <taxon>Pseudomonadati</taxon>
        <taxon>Bacteroidota</taxon>
        <taxon>Bacteroidia</taxon>
        <taxon>Marinilabiliales</taxon>
        <taxon>Prolixibacteraceae</taxon>
        <taxon>Maribellus</taxon>
    </lineage>
</organism>
<dbReference type="InterPro" id="IPR011662">
    <property type="entry name" value="Secretin/TonB_short_N"/>
</dbReference>
<evidence type="ECO:0000313" key="6">
    <source>
        <dbReference type="EMBL" id="RIJ50841.1"/>
    </source>
</evidence>
<dbReference type="PROSITE" id="PS52016">
    <property type="entry name" value="TONB_DEPENDENT_REC_3"/>
    <property type="match status" value="1"/>
</dbReference>
<dbReference type="Proteomes" id="UP000265926">
    <property type="component" value="Unassembled WGS sequence"/>
</dbReference>
<dbReference type="InterPro" id="IPR037066">
    <property type="entry name" value="Plug_dom_sf"/>
</dbReference>
<dbReference type="InterPro" id="IPR039426">
    <property type="entry name" value="TonB-dep_rcpt-like"/>
</dbReference>
<evidence type="ECO:0000256" key="4">
    <source>
        <dbReference type="PROSITE-ProRule" id="PRU01360"/>
    </source>
</evidence>
<dbReference type="NCBIfam" id="TIGR04057">
    <property type="entry name" value="SusC_RagA_signa"/>
    <property type="match status" value="1"/>
</dbReference>
<dbReference type="RefSeq" id="WP_119436310.1">
    <property type="nucleotide sequence ID" value="NZ_QWGR01000001.1"/>
</dbReference>
<dbReference type="InterPro" id="IPR023996">
    <property type="entry name" value="TonB-dep_OMP_SusC/RagA"/>
</dbReference>
<dbReference type="PROSITE" id="PS00018">
    <property type="entry name" value="EF_HAND_1"/>
    <property type="match status" value="1"/>
</dbReference>
<keyword evidence="4" id="KW-0812">Transmembrane</keyword>
<comment type="subcellular location">
    <subcellularLocation>
        <location evidence="4">Cell outer membrane</location>
        <topology evidence="4">Multi-pass membrane protein</topology>
    </subcellularLocation>
</comment>
<keyword evidence="2 4" id="KW-0472">Membrane</keyword>
<dbReference type="Gene3D" id="2.60.40.1120">
    <property type="entry name" value="Carboxypeptidase-like, regulatory domain"/>
    <property type="match status" value="1"/>
</dbReference>
<gene>
    <name evidence="6" type="ORF">D1614_02665</name>
</gene>
<dbReference type="Pfam" id="PF13715">
    <property type="entry name" value="CarbopepD_reg_2"/>
    <property type="match status" value="1"/>
</dbReference>
<dbReference type="NCBIfam" id="TIGR04056">
    <property type="entry name" value="OMP_RagA_SusC"/>
    <property type="match status" value="1"/>
</dbReference>
<dbReference type="InterPro" id="IPR008969">
    <property type="entry name" value="CarboxyPept-like_regulatory"/>
</dbReference>
<dbReference type="SUPFAM" id="SSF49464">
    <property type="entry name" value="Carboxypeptidase regulatory domain-like"/>
    <property type="match status" value="1"/>
</dbReference>
<dbReference type="InterPro" id="IPR023997">
    <property type="entry name" value="TonB-dep_OMP_SusC/RagA_CS"/>
</dbReference>
<keyword evidence="7" id="KW-1185">Reference proteome</keyword>
<dbReference type="SUPFAM" id="SSF56935">
    <property type="entry name" value="Porins"/>
    <property type="match status" value="1"/>
</dbReference>
<dbReference type="Pfam" id="PF07715">
    <property type="entry name" value="Plug"/>
    <property type="match status" value="1"/>
</dbReference>
<proteinExistence type="inferred from homology"/>
<evidence type="ECO:0000313" key="7">
    <source>
        <dbReference type="Proteomes" id="UP000265926"/>
    </source>
</evidence>
<evidence type="ECO:0000259" key="5">
    <source>
        <dbReference type="SMART" id="SM00965"/>
    </source>
</evidence>
<dbReference type="InterPro" id="IPR012910">
    <property type="entry name" value="Plug_dom"/>
</dbReference>
<name>A0A399T9J8_9BACT</name>
<feature type="domain" description="Secretin/TonB short N-terminal" evidence="5">
    <location>
        <begin position="70"/>
        <end position="121"/>
    </location>
</feature>